<keyword evidence="3" id="KW-1185">Reference proteome</keyword>
<reference evidence="2 3" key="1">
    <citation type="submission" date="2019-03" db="EMBL/GenBank/DDBJ databases">
        <title>Empedobacter tilapiae sp. nov., isolated from an intestine of Nile tilapia Oreochromis niloticus.</title>
        <authorList>
            <person name="Kim Y.-O."/>
            <person name="Yoon J.-H."/>
        </authorList>
    </citation>
    <scope>NUCLEOTIDE SEQUENCE [LARGE SCALE GENOMIC DNA]</scope>
    <source>
        <strain evidence="2 3">MRS2</strain>
    </source>
</reference>
<feature type="chain" id="PRO_5021285622" evidence="1">
    <location>
        <begin position="20"/>
        <end position="127"/>
    </location>
</feature>
<dbReference type="AlphaFoldDB" id="A0A4Z1AT09"/>
<dbReference type="RefSeq" id="WP_135836931.1">
    <property type="nucleotide sequence ID" value="NZ_SRPE01000016.1"/>
</dbReference>
<dbReference type="OrthoDB" id="9814627at2"/>
<sequence length="127" mass="13746">MKKIYIPLLCLFLSVNIFAQTNPAELSNSSSLTPDMFPKTPEANGLSKFVDIPSGNYTGVATFTIPIYDIDLNGTKIPIQLNYSTKGVTVGEIATRTGLGWSLNIGASLSQQVLELQILLKQELGLL</sequence>
<evidence type="ECO:0000313" key="3">
    <source>
        <dbReference type="Proteomes" id="UP000297998"/>
    </source>
</evidence>
<protein>
    <submittedName>
        <fullName evidence="2">Uncharacterized protein</fullName>
    </submittedName>
</protein>
<gene>
    <name evidence="2" type="ORF">E4J94_16770</name>
</gene>
<name>A0A4Z1AT09_9FLAO</name>
<comment type="caution">
    <text evidence="2">The sequence shown here is derived from an EMBL/GenBank/DDBJ whole genome shotgun (WGS) entry which is preliminary data.</text>
</comment>
<evidence type="ECO:0000313" key="2">
    <source>
        <dbReference type="EMBL" id="TGN21943.1"/>
    </source>
</evidence>
<feature type="signal peptide" evidence="1">
    <location>
        <begin position="1"/>
        <end position="19"/>
    </location>
</feature>
<proteinExistence type="predicted"/>
<dbReference type="Proteomes" id="UP000297998">
    <property type="component" value="Unassembled WGS sequence"/>
</dbReference>
<evidence type="ECO:0000256" key="1">
    <source>
        <dbReference type="SAM" id="SignalP"/>
    </source>
</evidence>
<keyword evidence="1" id="KW-0732">Signal</keyword>
<accession>A0A4Z1AT09</accession>
<organism evidence="2 3">
    <name type="scientific">Empedobacter tilapiae</name>
    <dbReference type="NCBI Taxonomy" id="2491114"/>
    <lineage>
        <taxon>Bacteria</taxon>
        <taxon>Pseudomonadati</taxon>
        <taxon>Bacteroidota</taxon>
        <taxon>Flavobacteriia</taxon>
        <taxon>Flavobacteriales</taxon>
        <taxon>Weeksellaceae</taxon>
        <taxon>Empedobacter</taxon>
    </lineage>
</organism>
<dbReference type="EMBL" id="SRPE01000016">
    <property type="protein sequence ID" value="TGN21943.1"/>
    <property type="molecule type" value="Genomic_DNA"/>
</dbReference>